<keyword evidence="2" id="KW-0229">DNA integration</keyword>
<dbReference type="Pfam" id="PF00589">
    <property type="entry name" value="Phage_integrase"/>
    <property type="match status" value="1"/>
</dbReference>
<reference evidence="8 9" key="1">
    <citation type="submission" date="2017-01" db="EMBL/GenBank/DDBJ databases">
        <title>Deconstructing symbiosis and pathogenesis requirements using a combined genomic-metabolomic approach.</title>
        <authorList>
            <person name="Tobias N.J."/>
            <person name="Wolff H."/>
            <person name="Djahanschiri B."/>
            <person name="Ebersberger I."/>
            <person name="Bode H.B."/>
        </authorList>
    </citation>
    <scope>NUCLEOTIDE SEQUENCE [LARGE SCALE GENOMIC DNA]</scope>
    <source>
        <strain evidence="8 9">DSM 4764</strain>
    </source>
</reference>
<feature type="domain" description="Core-binding (CB)" evidence="7">
    <location>
        <begin position="57"/>
        <end position="161"/>
    </location>
</feature>
<dbReference type="Gene3D" id="1.10.150.130">
    <property type="match status" value="1"/>
</dbReference>
<dbReference type="SUPFAM" id="SSF56349">
    <property type="entry name" value="DNA breaking-rejoining enzymes"/>
    <property type="match status" value="1"/>
</dbReference>
<comment type="similarity">
    <text evidence="1">Belongs to the 'phage' integrase family.</text>
</comment>
<dbReference type="OrthoDB" id="5589990at2"/>
<proteinExistence type="inferred from homology"/>
<protein>
    <submittedName>
        <fullName evidence="8">Integrase</fullName>
    </submittedName>
</protein>
<accession>A0A1Y2STR8</accession>
<feature type="domain" description="Tyr recombinase" evidence="6">
    <location>
        <begin position="181"/>
        <end position="362"/>
    </location>
</feature>
<dbReference type="EMBL" id="MUBK01000003">
    <property type="protein sequence ID" value="OTA21259.1"/>
    <property type="molecule type" value="Genomic_DNA"/>
</dbReference>
<evidence type="ECO:0000313" key="8">
    <source>
        <dbReference type="EMBL" id="OTA21259.1"/>
    </source>
</evidence>
<dbReference type="InterPro" id="IPR010998">
    <property type="entry name" value="Integrase_recombinase_N"/>
</dbReference>
<evidence type="ECO:0000259" key="7">
    <source>
        <dbReference type="PROSITE" id="PS51900"/>
    </source>
</evidence>
<keyword evidence="3 5" id="KW-0238">DNA-binding</keyword>
<evidence type="ECO:0000256" key="1">
    <source>
        <dbReference type="ARBA" id="ARBA00008857"/>
    </source>
</evidence>
<dbReference type="InterPro" id="IPR050090">
    <property type="entry name" value="Tyrosine_recombinase_XerCD"/>
</dbReference>
<keyword evidence="9" id="KW-1185">Reference proteome</keyword>
<dbReference type="InterPro" id="IPR011010">
    <property type="entry name" value="DNA_brk_join_enz"/>
</dbReference>
<dbReference type="InterPro" id="IPR002104">
    <property type="entry name" value="Integrase_catalytic"/>
</dbReference>
<dbReference type="GO" id="GO:0015074">
    <property type="term" value="P:DNA integration"/>
    <property type="evidence" value="ECO:0007669"/>
    <property type="project" value="UniProtKB-KW"/>
</dbReference>
<dbReference type="PANTHER" id="PTHR30349">
    <property type="entry name" value="PHAGE INTEGRASE-RELATED"/>
    <property type="match status" value="1"/>
</dbReference>
<evidence type="ECO:0000256" key="3">
    <source>
        <dbReference type="ARBA" id="ARBA00023125"/>
    </source>
</evidence>
<name>A0A1Y2STR8_9GAMM</name>
<comment type="caution">
    <text evidence="8">The sequence shown here is derived from an EMBL/GenBank/DDBJ whole genome shotgun (WGS) entry which is preliminary data.</text>
</comment>
<keyword evidence="4" id="KW-0233">DNA recombination</keyword>
<evidence type="ECO:0000256" key="5">
    <source>
        <dbReference type="PROSITE-ProRule" id="PRU01248"/>
    </source>
</evidence>
<dbReference type="InterPro" id="IPR044068">
    <property type="entry name" value="CB"/>
</dbReference>
<dbReference type="AlphaFoldDB" id="A0A1Y2STR8"/>
<dbReference type="PANTHER" id="PTHR30349:SF64">
    <property type="entry name" value="PROPHAGE INTEGRASE INTD-RELATED"/>
    <property type="match status" value="1"/>
</dbReference>
<dbReference type="GO" id="GO:0006310">
    <property type="term" value="P:DNA recombination"/>
    <property type="evidence" value="ECO:0007669"/>
    <property type="project" value="UniProtKB-KW"/>
</dbReference>
<dbReference type="InterPro" id="IPR013762">
    <property type="entry name" value="Integrase-like_cat_sf"/>
</dbReference>
<dbReference type="Gene3D" id="1.10.443.10">
    <property type="entry name" value="Intergrase catalytic core"/>
    <property type="match status" value="1"/>
</dbReference>
<dbReference type="STRING" id="40578.Xbed_00485"/>
<dbReference type="GO" id="GO:0003677">
    <property type="term" value="F:DNA binding"/>
    <property type="evidence" value="ECO:0007669"/>
    <property type="project" value="UniProtKB-UniRule"/>
</dbReference>
<organism evidence="8 9">
    <name type="scientific">Xenorhabdus beddingii</name>
    <dbReference type="NCBI Taxonomy" id="40578"/>
    <lineage>
        <taxon>Bacteria</taxon>
        <taxon>Pseudomonadati</taxon>
        <taxon>Pseudomonadota</taxon>
        <taxon>Gammaproteobacteria</taxon>
        <taxon>Enterobacterales</taxon>
        <taxon>Morganellaceae</taxon>
        <taxon>Xenorhabdus</taxon>
    </lineage>
</organism>
<dbReference type="CDD" id="cd00796">
    <property type="entry name" value="INT_Rci_Hp1_C"/>
    <property type="match status" value="1"/>
</dbReference>
<evidence type="ECO:0000256" key="2">
    <source>
        <dbReference type="ARBA" id="ARBA00022908"/>
    </source>
</evidence>
<evidence type="ECO:0000256" key="4">
    <source>
        <dbReference type="ARBA" id="ARBA00023172"/>
    </source>
</evidence>
<evidence type="ECO:0000313" key="9">
    <source>
        <dbReference type="Proteomes" id="UP000194204"/>
    </source>
</evidence>
<dbReference type="PROSITE" id="PS51898">
    <property type="entry name" value="TYR_RECOMBINASE"/>
    <property type="match status" value="1"/>
</dbReference>
<dbReference type="PROSITE" id="PS51900">
    <property type="entry name" value="CB"/>
    <property type="match status" value="1"/>
</dbReference>
<dbReference type="Proteomes" id="UP000194204">
    <property type="component" value="Unassembled WGS sequence"/>
</dbReference>
<evidence type="ECO:0000259" key="6">
    <source>
        <dbReference type="PROSITE" id="PS51898"/>
    </source>
</evidence>
<gene>
    <name evidence="8" type="ORF">Xbed_00485</name>
</gene>
<sequence length="387" mass="44675">MSITQRNGIWHCHFFTPSGKRVRKSLGTRDKKQAQELYDKLRAEAWRVDQLDDLPTRTFEECCIRWLREKEHKRSLDDDKTKIEFFLQHFSGRVISTITADEIYGVVSNMKNRKHYQVWESKRDAALKKGEKPPIYEAIPVSQATKSQHLSFIRSLLRAAANEWNWIKSALVIKTKKPVSKRIRWLTKDEAARLIECMPESIKPIVTFALATGLRRSNIIDLEWQQVDMQRKVAWINPENAKAGKAIGIALNDTACRVLRDQIGRHSRWVFVHTKAKHRPDGTLTPAVRKMRVDDNSAWNIGLKKAGIEDFRFHDLRHTWASWLIQSGVPLSALQEMGGWESIEMVRRYAHLAPNHLSEHACKIDVLFEGNDTNTTQGKNQAGLRIA</sequence>